<reference evidence="2" key="1">
    <citation type="journal article" date="2022" name="bioRxiv">
        <title>Sequencing and chromosome-scale assembly of the giantPleurodeles waltlgenome.</title>
        <authorList>
            <person name="Brown T."/>
            <person name="Elewa A."/>
            <person name="Iarovenko S."/>
            <person name="Subramanian E."/>
            <person name="Araus A.J."/>
            <person name="Petzold A."/>
            <person name="Susuki M."/>
            <person name="Suzuki K.-i.T."/>
            <person name="Hayashi T."/>
            <person name="Toyoda A."/>
            <person name="Oliveira C."/>
            <person name="Osipova E."/>
            <person name="Leigh N.D."/>
            <person name="Simon A."/>
            <person name="Yun M.H."/>
        </authorList>
    </citation>
    <scope>NUCLEOTIDE SEQUENCE</scope>
    <source>
        <strain evidence="2">20211129_DDA</strain>
        <tissue evidence="2">Liver</tissue>
    </source>
</reference>
<dbReference type="Pfam" id="PF00078">
    <property type="entry name" value="RVT_1"/>
    <property type="match status" value="1"/>
</dbReference>
<dbReference type="PROSITE" id="PS50878">
    <property type="entry name" value="RT_POL"/>
    <property type="match status" value="1"/>
</dbReference>
<evidence type="ECO:0000313" key="2">
    <source>
        <dbReference type="EMBL" id="KAJ1174922.1"/>
    </source>
</evidence>
<comment type="caution">
    <text evidence="2">The sequence shown here is derived from an EMBL/GenBank/DDBJ whole genome shotgun (WGS) entry which is preliminary data.</text>
</comment>
<proteinExistence type="predicted"/>
<name>A0AAV7TEB3_PLEWA</name>
<dbReference type="InterPro" id="IPR043502">
    <property type="entry name" value="DNA/RNA_pol_sf"/>
</dbReference>
<accession>A0AAV7TEB3</accession>
<dbReference type="EMBL" id="JANPWB010000006">
    <property type="protein sequence ID" value="KAJ1174922.1"/>
    <property type="molecule type" value="Genomic_DNA"/>
</dbReference>
<dbReference type="SUPFAM" id="SSF56672">
    <property type="entry name" value="DNA/RNA polymerases"/>
    <property type="match status" value="1"/>
</dbReference>
<dbReference type="PANTHER" id="PTHR31635">
    <property type="entry name" value="REVERSE TRANSCRIPTASE DOMAIN-CONTAINING PROTEIN-RELATED"/>
    <property type="match status" value="1"/>
</dbReference>
<dbReference type="Proteomes" id="UP001066276">
    <property type="component" value="Chromosome 3_2"/>
</dbReference>
<keyword evidence="3" id="KW-1185">Reference proteome</keyword>
<protein>
    <recommendedName>
        <fullName evidence="1">Reverse transcriptase domain-containing protein</fullName>
    </recommendedName>
</protein>
<dbReference type="PANTHER" id="PTHR31635:SF196">
    <property type="entry name" value="REVERSE TRANSCRIPTASE DOMAIN-CONTAINING PROTEIN-RELATED"/>
    <property type="match status" value="1"/>
</dbReference>
<dbReference type="AlphaFoldDB" id="A0AAV7TEB3"/>
<dbReference type="CDD" id="cd01650">
    <property type="entry name" value="RT_nLTR_like"/>
    <property type="match status" value="1"/>
</dbReference>
<sequence length="454" mass="51445">MLEATITVIHKARKDPEDCASYRPISLLNIDAKLFTGILAHRLNPYMPGLIDLDQAGFIPHRQCGDNSKRLLHLIDKTGRSRREVLLLSIDAENAFDRVHWPYLFQVLERFGWGPGFRTWIQCIYCAPKAAVRVNGTLFLPFSVGRGTRQGCPLSPLLFVLYMEPFAQRLRDNPLVDGIKFGGEHHLISLYADDVILTLSEPMVSLPALMVAMEEFGQVQIPCEYAEVTRMQNIGLSISPDHVEAQRARYPFVWSTSQVPYLDIELATSAVKTVSVNYATLTREILRDLGSWGKHNLSWLGRVAAVKMTVLPRILHIFQWSRSLSEKHWCFMDQAVAGSHIWKEPWLRRGHRADGLYSSLITGVTMHVWDAVASRQGLTMFPSPMSPIGENPDFPPGLQVESFRRWYDGGCKRVGSLFDESGAIPFEQMQEMYQLTDCIIKYDIGPLCQPIGLR</sequence>
<organism evidence="2 3">
    <name type="scientific">Pleurodeles waltl</name>
    <name type="common">Iberian ribbed newt</name>
    <dbReference type="NCBI Taxonomy" id="8319"/>
    <lineage>
        <taxon>Eukaryota</taxon>
        <taxon>Metazoa</taxon>
        <taxon>Chordata</taxon>
        <taxon>Craniata</taxon>
        <taxon>Vertebrata</taxon>
        <taxon>Euteleostomi</taxon>
        <taxon>Amphibia</taxon>
        <taxon>Batrachia</taxon>
        <taxon>Caudata</taxon>
        <taxon>Salamandroidea</taxon>
        <taxon>Salamandridae</taxon>
        <taxon>Pleurodelinae</taxon>
        <taxon>Pleurodeles</taxon>
    </lineage>
</organism>
<evidence type="ECO:0000313" key="3">
    <source>
        <dbReference type="Proteomes" id="UP001066276"/>
    </source>
</evidence>
<dbReference type="InterPro" id="IPR000477">
    <property type="entry name" value="RT_dom"/>
</dbReference>
<evidence type="ECO:0000259" key="1">
    <source>
        <dbReference type="PROSITE" id="PS50878"/>
    </source>
</evidence>
<gene>
    <name evidence="2" type="ORF">NDU88_000213</name>
</gene>
<feature type="domain" description="Reverse transcriptase" evidence="1">
    <location>
        <begin position="1"/>
        <end position="259"/>
    </location>
</feature>